<dbReference type="EMBL" id="HBUE01043097">
    <property type="protein sequence ID" value="CAG6461525.1"/>
    <property type="molecule type" value="Transcribed_RNA"/>
</dbReference>
<dbReference type="EMBL" id="HBUE01282578">
    <property type="protein sequence ID" value="CAG6569857.1"/>
    <property type="molecule type" value="Transcribed_RNA"/>
</dbReference>
<dbReference type="EMBL" id="HBUE01043096">
    <property type="protein sequence ID" value="CAG6461524.1"/>
    <property type="molecule type" value="Transcribed_RNA"/>
</dbReference>
<proteinExistence type="predicted"/>
<evidence type="ECO:0000313" key="3">
    <source>
        <dbReference type="EMBL" id="CAG6461525.1"/>
    </source>
</evidence>
<dbReference type="EMBL" id="HBUE01177059">
    <property type="protein sequence ID" value="CAG6518325.1"/>
    <property type="molecule type" value="Transcribed_RNA"/>
</dbReference>
<accession>A0A8D8ASP5</accession>
<keyword evidence="1" id="KW-0175">Coiled coil</keyword>
<name>A0A8D8ASP5_CULPI</name>
<dbReference type="AlphaFoldDB" id="A0A8D8ASP5"/>
<evidence type="ECO:0000256" key="1">
    <source>
        <dbReference type="SAM" id="Coils"/>
    </source>
</evidence>
<feature type="compositionally biased region" description="Polar residues" evidence="2">
    <location>
        <begin position="22"/>
        <end position="43"/>
    </location>
</feature>
<evidence type="ECO:0000256" key="2">
    <source>
        <dbReference type="SAM" id="MobiDB-lite"/>
    </source>
</evidence>
<feature type="region of interest" description="Disordered" evidence="2">
    <location>
        <begin position="1"/>
        <end position="46"/>
    </location>
</feature>
<protein>
    <submittedName>
        <fullName evidence="3">(northern house mosquito) hypothetical protein</fullName>
    </submittedName>
</protein>
<sequence length="165" mass="18695">MENSSTVAGANGQVEDLAPFNSVAQNNSAPTTEHPTNATTNNDPDVLNDVEFLDDYKAEVVRSLQLEAAAKGPPVDYRELYLRRVAQTFASDLRLKKEVAKLRRYEALNVKLEQKLAAAKAELKLLKKEVSILLKRRARERFQKRLRFGSVARKRVGNPFRMVRK</sequence>
<reference evidence="3" key="1">
    <citation type="submission" date="2021-05" db="EMBL/GenBank/DDBJ databases">
        <authorList>
            <person name="Alioto T."/>
            <person name="Alioto T."/>
            <person name="Gomez Garrido J."/>
        </authorList>
    </citation>
    <scope>NUCLEOTIDE SEQUENCE</scope>
</reference>
<feature type="coiled-coil region" evidence="1">
    <location>
        <begin position="95"/>
        <end position="136"/>
    </location>
</feature>
<organism evidence="3">
    <name type="scientific">Culex pipiens</name>
    <name type="common">House mosquito</name>
    <dbReference type="NCBI Taxonomy" id="7175"/>
    <lineage>
        <taxon>Eukaryota</taxon>
        <taxon>Metazoa</taxon>
        <taxon>Ecdysozoa</taxon>
        <taxon>Arthropoda</taxon>
        <taxon>Hexapoda</taxon>
        <taxon>Insecta</taxon>
        <taxon>Pterygota</taxon>
        <taxon>Neoptera</taxon>
        <taxon>Endopterygota</taxon>
        <taxon>Diptera</taxon>
        <taxon>Nematocera</taxon>
        <taxon>Culicoidea</taxon>
        <taxon>Culicidae</taxon>
        <taxon>Culicinae</taxon>
        <taxon>Culicini</taxon>
        <taxon>Culex</taxon>
        <taxon>Culex</taxon>
    </lineage>
</organism>